<feature type="transmembrane region" description="Helical" evidence="1">
    <location>
        <begin position="44"/>
        <end position="64"/>
    </location>
</feature>
<evidence type="ECO:0000256" key="1">
    <source>
        <dbReference type="SAM" id="Phobius"/>
    </source>
</evidence>
<dbReference type="RefSeq" id="WP_188943092.1">
    <property type="nucleotide sequence ID" value="NZ_BMPN01000003.1"/>
</dbReference>
<comment type="caution">
    <text evidence="3">The sequence shown here is derived from an EMBL/GenBank/DDBJ whole genome shotgun (WGS) entry which is preliminary data.</text>
</comment>
<accession>A0ABQ2DK17</accession>
<dbReference type="Pfam" id="PF07331">
    <property type="entry name" value="TctB"/>
    <property type="match status" value="1"/>
</dbReference>
<keyword evidence="1" id="KW-1133">Transmembrane helix</keyword>
<feature type="domain" description="DUF1468" evidence="2">
    <location>
        <begin position="9"/>
        <end position="153"/>
    </location>
</feature>
<dbReference type="Proteomes" id="UP000634435">
    <property type="component" value="Unassembled WGS sequence"/>
</dbReference>
<proteinExistence type="predicted"/>
<feature type="transmembrane region" description="Helical" evidence="1">
    <location>
        <begin position="130"/>
        <end position="152"/>
    </location>
</feature>
<evidence type="ECO:0000313" key="3">
    <source>
        <dbReference type="EMBL" id="GGJ59826.1"/>
    </source>
</evidence>
<name>A0ABQ2DK17_9BACI</name>
<organism evidence="3 4">
    <name type="scientific">Virgibacillus kapii</name>
    <dbReference type="NCBI Taxonomy" id="1638645"/>
    <lineage>
        <taxon>Bacteria</taxon>
        <taxon>Bacillati</taxon>
        <taxon>Bacillota</taxon>
        <taxon>Bacilli</taxon>
        <taxon>Bacillales</taxon>
        <taxon>Bacillaceae</taxon>
        <taxon>Virgibacillus</taxon>
    </lineage>
</organism>
<reference evidence="4" key="1">
    <citation type="journal article" date="2019" name="Int. J. Syst. Evol. Microbiol.">
        <title>The Global Catalogue of Microorganisms (GCM) 10K type strain sequencing project: providing services to taxonomists for standard genome sequencing and annotation.</title>
        <authorList>
            <consortium name="The Broad Institute Genomics Platform"/>
            <consortium name="The Broad Institute Genome Sequencing Center for Infectious Disease"/>
            <person name="Wu L."/>
            <person name="Ma J."/>
        </authorList>
    </citation>
    <scope>NUCLEOTIDE SEQUENCE [LARGE SCALE GENOMIC DNA]</scope>
    <source>
        <strain evidence="4">JCM 30071</strain>
    </source>
</reference>
<dbReference type="EMBL" id="BMPN01000003">
    <property type="protein sequence ID" value="GGJ59826.1"/>
    <property type="molecule type" value="Genomic_DNA"/>
</dbReference>
<feature type="transmembrane region" description="Helical" evidence="1">
    <location>
        <begin position="85"/>
        <end position="118"/>
    </location>
</feature>
<protein>
    <recommendedName>
        <fullName evidence="2">DUF1468 domain-containing protein</fullName>
    </recommendedName>
</protein>
<sequence length="158" mass="17670">MANVKRDFINAIILLAFSGFAYFGSTQIPIQGLGKTEADFFPTIVISVLAILSICLLIISMYRMTKEKRMEKVAIRKVIKRNKKVVATFGLFAGYVFLLPYIGYFIASVLFLISLYIVLAPTKNKLGLVILGMIGLILLLYVIFQQALSVFLPPGMFF</sequence>
<feature type="transmembrane region" description="Helical" evidence="1">
    <location>
        <begin position="7"/>
        <end position="24"/>
    </location>
</feature>
<evidence type="ECO:0000313" key="4">
    <source>
        <dbReference type="Proteomes" id="UP000634435"/>
    </source>
</evidence>
<keyword evidence="4" id="KW-1185">Reference proteome</keyword>
<keyword evidence="1" id="KW-0812">Transmembrane</keyword>
<gene>
    <name evidence="3" type="ORF">GCM10007111_22340</name>
</gene>
<dbReference type="InterPro" id="IPR009936">
    <property type="entry name" value="DUF1468"/>
</dbReference>
<keyword evidence="1" id="KW-0472">Membrane</keyword>
<evidence type="ECO:0000259" key="2">
    <source>
        <dbReference type="Pfam" id="PF07331"/>
    </source>
</evidence>